<dbReference type="OrthoDB" id="2898697at2759"/>
<sequence>MLFNPSRSCLDIIDLLRSIITELPFQTLETRLGTVKRHRITMAPLNTSVFGSSMALLRRRSTPNSTDPLRQASDGEPPEWQPGGKTSWSGGLPTGSSGIGIIAMVVSDAGLASTHPEWWNASPLGCILIGLQPRGGWQVLQRSVQWGEDSISHVFGVACSKPDLYCYFACSARNRIEVWKSERFTCTMRGRQKGQVWAALPNCKINRPSKLIEGSKGGQSFVCSLFAPKDWELAGDSSVADRMMEHYPIATQGRYQMLSIFMVAAASLKTSNGPITKEKVKEMLYEDFEVSDRVGVVFSRLRWALIVAHVLVIMFDISAFYDLFGRSLFGKASPYVLQMCSVLTWAAAAISLLMLGGNPHVAIVDDPAGIPGHVKDRIDRLRPDAEHTLATTAHQRRSFSLPSPTGEKEAIHVANSWPPSPPISKTDPHIQIAAVDDIDSDPESTEDPNVIPIRTIRPSCSRATSSTTPQPSTNPSDAIVKLRFGSLSGTNFREDNGEAHLPLSVVQAICSWDLDFKRSLSWYFYFAWSLALLGCSVALQVAAGKVSTVFSELMSVAVLIVTALCRGQGLSLGEEWLIPEWKMDKEANYAATMLGVLHARGP</sequence>
<accession>A0A3N4I1T9</accession>
<evidence type="ECO:0000256" key="2">
    <source>
        <dbReference type="SAM" id="Phobius"/>
    </source>
</evidence>
<feature type="transmembrane region" description="Helical" evidence="2">
    <location>
        <begin position="303"/>
        <end position="323"/>
    </location>
</feature>
<gene>
    <name evidence="3" type="ORF">BJ508DRAFT_14988</name>
</gene>
<keyword evidence="2" id="KW-0472">Membrane</keyword>
<proteinExistence type="predicted"/>
<evidence type="ECO:0000256" key="1">
    <source>
        <dbReference type="SAM" id="MobiDB-lite"/>
    </source>
</evidence>
<dbReference type="AlphaFoldDB" id="A0A3N4I1T9"/>
<dbReference type="EMBL" id="ML119755">
    <property type="protein sequence ID" value="RPA75854.1"/>
    <property type="molecule type" value="Genomic_DNA"/>
</dbReference>
<evidence type="ECO:0000313" key="3">
    <source>
        <dbReference type="EMBL" id="RPA75854.1"/>
    </source>
</evidence>
<dbReference type="Proteomes" id="UP000275078">
    <property type="component" value="Unassembled WGS sequence"/>
</dbReference>
<feature type="transmembrane region" description="Helical" evidence="2">
    <location>
        <begin position="522"/>
        <end position="543"/>
    </location>
</feature>
<name>A0A3N4I1T9_ASCIM</name>
<feature type="region of interest" description="Disordered" evidence="1">
    <location>
        <begin position="60"/>
        <end position="91"/>
    </location>
</feature>
<evidence type="ECO:0000313" key="4">
    <source>
        <dbReference type="Proteomes" id="UP000275078"/>
    </source>
</evidence>
<protein>
    <submittedName>
        <fullName evidence="3">Uncharacterized protein</fullName>
    </submittedName>
</protein>
<feature type="transmembrane region" description="Helical" evidence="2">
    <location>
        <begin position="335"/>
        <end position="355"/>
    </location>
</feature>
<organism evidence="3 4">
    <name type="scientific">Ascobolus immersus RN42</name>
    <dbReference type="NCBI Taxonomy" id="1160509"/>
    <lineage>
        <taxon>Eukaryota</taxon>
        <taxon>Fungi</taxon>
        <taxon>Dikarya</taxon>
        <taxon>Ascomycota</taxon>
        <taxon>Pezizomycotina</taxon>
        <taxon>Pezizomycetes</taxon>
        <taxon>Pezizales</taxon>
        <taxon>Ascobolaceae</taxon>
        <taxon>Ascobolus</taxon>
    </lineage>
</organism>
<keyword evidence="2" id="KW-1133">Transmembrane helix</keyword>
<keyword evidence="4" id="KW-1185">Reference proteome</keyword>
<reference evidence="3 4" key="1">
    <citation type="journal article" date="2018" name="Nat. Ecol. Evol.">
        <title>Pezizomycetes genomes reveal the molecular basis of ectomycorrhizal truffle lifestyle.</title>
        <authorList>
            <person name="Murat C."/>
            <person name="Payen T."/>
            <person name="Noel B."/>
            <person name="Kuo A."/>
            <person name="Morin E."/>
            <person name="Chen J."/>
            <person name="Kohler A."/>
            <person name="Krizsan K."/>
            <person name="Balestrini R."/>
            <person name="Da Silva C."/>
            <person name="Montanini B."/>
            <person name="Hainaut M."/>
            <person name="Levati E."/>
            <person name="Barry K.W."/>
            <person name="Belfiori B."/>
            <person name="Cichocki N."/>
            <person name="Clum A."/>
            <person name="Dockter R.B."/>
            <person name="Fauchery L."/>
            <person name="Guy J."/>
            <person name="Iotti M."/>
            <person name="Le Tacon F."/>
            <person name="Lindquist E.A."/>
            <person name="Lipzen A."/>
            <person name="Malagnac F."/>
            <person name="Mello A."/>
            <person name="Molinier V."/>
            <person name="Miyauchi S."/>
            <person name="Poulain J."/>
            <person name="Riccioni C."/>
            <person name="Rubini A."/>
            <person name="Sitrit Y."/>
            <person name="Splivallo R."/>
            <person name="Traeger S."/>
            <person name="Wang M."/>
            <person name="Zifcakova L."/>
            <person name="Wipf D."/>
            <person name="Zambonelli A."/>
            <person name="Paolocci F."/>
            <person name="Nowrousian M."/>
            <person name="Ottonello S."/>
            <person name="Baldrian P."/>
            <person name="Spatafora J.W."/>
            <person name="Henrissat B."/>
            <person name="Nagy L.G."/>
            <person name="Aury J.M."/>
            <person name="Wincker P."/>
            <person name="Grigoriev I.V."/>
            <person name="Bonfante P."/>
            <person name="Martin F.M."/>
        </authorList>
    </citation>
    <scope>NUCLEOTIDE SEQUENCE [LARGE SCALE GENOMIC DNA]</scope>
    <source>
        <strain evidence="3 4">RN42</strain>
    </source>
</reference>
<keyword evidence="2" id="KW-0812">Transmembrane</keyword>